<keyword evidence="5" id="KW-0967">Endosome</keyword>
<comment type="function">
    <text evidence="7">Recruits the lipid transfer protein VPS13 to endosomal and vacuolar membranes.</text>
</comment>
<dbReference type="Gene3D" id="3.30.1520.10">
    <property type="entry name" value="Phox-like domain"/>
    <property type="match status" value="1"/>
</dbReference>
<evidence type="ECO:0000256" key="8">
    <source>
        <dbReference type="ARBA" id="ARBA00033774"/>
    </source>
</evidence>
<dbReference type="GO" id="GO:0005774">
    <property type="term" value="C:vacuolar membrane"/>
    <property type="evidence" value="ECO:0007669"/>
    <property type="project" value="UniProtKB-SubCell"/>
</dbReference>
<dbReference type="InterPro" id="IPR001683">
    <property type="entry name" value="PX_dom"/>
</dbReference>
<dbReference type="HOGENOM" id="CLU_070610_0_1_1"/>
<evidence type="ECO:0000256" key="3">
    <source>
        <dbReference type="ARBA" id="ARBA00007426"/>
    </source>
</evidence>
<evidence type="ECO:0000313" key="12">
    <source>
        <dbReference type="EMBL" id="KFX45014.1"/>
    </source>
</evidence>
<reference evidence="12" key="2">
    <citation type="journal article" date="2014" name="PLoS Genet.">
        <title>Signature gene expression reveals novel clues to the molecular mechanisms of dimorphic transition in Penicillium marneffei.</title>
        <authorList>
            <person name="Yang E."/>
            <person name="Wang G."/>
            <person name="Cai J."/>
            <person name="Woo P.C."/>
            <person name="Lau S.K."/>
            <person name="Yuen K.-Y."/>
            <person name="Chow W.-N."/>
            <person name="Lin X."/>
        </authorList>
    </citation>
    <scope>NUCLEOTIDE SEQUENCE</scope>
    <source>
        <strain evidence="12">PM1</strain>
    </source>
</reference>
<keyword evidence="6" id="KW-0472">Membrane</keyword>
<sequence length="249" mass="27349">MEHTTDDERGSSEPSAAQPAPAVDNNNNHDDNKTSRRNVSEPSNDDTTGSSIAEEPPHAGDTNGATHPHPDTSTEQSRKDRPISGVVPPYWRHQRVLSRASLASSVDTYPSSNPAITLEDHTVDPNATTTRGLWARSVTIDDHVVVSGKTGIGAYVVWMCNVQTLDGGPMMIPMRYSEFDELRSLLATAFPHACNALPPLPPKSVLFKFRPKFLESRRIGLQYFLNCVLLNPEFSGSPVLKDFLFARVN</sequence>
<evidence type="ECO:0000256" key="7">
    <source>
        <dbReference type="ARBA" id="ARBA00033728"/>
    </source>
</evidence>
<feature type="region of interest" description="Disordered" evidence="10">
    <location>
        <begin position="1"/>
        <end position="87"/>
    </location>
</feature>
<evidence type="ECO:0000256" key="9">
    <source>
        <dbReference type="ARBA" id="ARBA00033785"/>
    </source>
</evidence>
<evidence type="ECO:0000256" key="1">
    <source>
        <dbReference type="ARBA" id="ARBA00004148"/>
    </source>
</evidence>
<accession>A0A093V4Z8</accession>
<evidence type="ECO:0000256" key="6">
    <source>
        <dbReference type="ARBA" id="ARBA00023136"/>
    </source>
</evidence>
<dbReference type="InterPro" id="IPR037917">
    <property type="entry name" value="Ypt35_PX"/>
</dbReference>
<dbReference type="GO" id="GO:0010008">
    <property type="term" value="C:endosome membrane"/>
    <property type="evidence" value="ECO:0007669"/>
    <property type="project" value="UniProtKB-SubCell"/>
</dbReference>
<dbReference type="EMBL" id="JPOX01000025">
    <property type="protein sequence ID" value="KFX45014.1"/>
    <property type="molecule type" value="Genomic_DNA"/>
</dbReference>
<feature type="domain" description="PX" evidence="11">
    <location>
        <begin position="136"/>
        <end position="249"/>
    </location>
</feature>
<protein>
    <recommendedName>
        <fullName evidence="8">Endosomal/vacuolar adapter protein YPT35</fullName>
    </recommendedName>
    <alternativeName>
        <fullName evidence="9">PX domain-containing protein YPT35</fullName>
    </alternativeName>
</protein>
<dbReference type="CDD" id="cd07280">
    <property type="entry name" value="PX_YPT35"/>
    <property type="match status" value="1"/>
</dbReference>
<feature type="compositionally biased region" description="Basic and acidic residues" evidence="10">
    <location>
        <begin position="68"/>
        <end position="82"/>
    </location>
</feature>
<proteinExistence type="inferred from homology"/>
<evidence type="ECO:0000256" key="10">
    <source>
        <dbReference type="SAM" id="MobiDB-lite"/>
    </source>
</evidence>
<dbReference type="SMART" id="SM00312">
    <property type="entry name" value="PX"/>
    <property type="match status" value="1"/>
</dbReference>
<evidence type="ECO:0000256" key="2">
    <source>
        <dbReference type="ARBA" id="ARBA00004177"/>
    </source>
</evidence>
<feature type="compositionally biased region" description="Polar residues" evidence="10">
    <location>
        <begin position="40"/>
        <end position="51"/>
    </location>
</feature>
<evidence type="ECO:0000259" key="11">
    <source>
        <dbReference type="PROSITE" id="PS50195"/>
    </source>
</evidence>
<organism evidence="12">
    <name type="scientific">Talaromyces marneffei PM1</name>
    <dbReference type="NCBI Taxonomy" id="1077442"/>
    <lineage>
        <taxon>Eukaryota</taxon>
        <taxon>Fungi</taxon>
        <taxon>Dikarya</taxon>
        <taxon>Ascomycota</taxon>
        <taxon>Pezizomycotina</taxon>
        <taxon>Eurotiomycetes</taxon>
        <taxon>Eurotiomycetidae</taxon>
        <taxon>Eurotiales</taxon>
        <taxon>Trichocomaceae</taxon>
        <taxon>Talaromyces</taxon>
        <taxon>Talaromyces sect. Talaromyces</taxon>
    </lineage>
</organism>
<dbReference type="PROSITE" id="PS50195">
    <property type="entry name" value="PX"/>
    <property type="match status" value="1"/>
</dbReference>
<dbReference type="InterPro" id="IPR036871">
    <property type="entry name" value="PX_dom_sf"/>
</dbReference>
<evidence type="ECO:0000256" key="4">
    <source>
        <dbReference type="ARBA" id="ARBA00022554"/>
    </source>
</evidence>
<dbReference type="AlphaFoldDB" id="A0A093V4Z8"/>
<dbReference type="GO" id="GO:0032266">
    <property type="term" value="F:phosphatidylinositol-3-phosphate binding"/>
    <property type="evidence" value="ECO:0007669"/>
    <property type="project" value="InterPro"/>
</dbReference>
<dbReference type="Pfam" id="PF00787">
    <property type="entry name" value="PX"/>
    <property type="match status" value="1"/>
</dbReference>
<dbReference type="eggNOG" id="ENOG502S5IQ">
    <property type="taxonomic scope" value="Eukaryota"/>
</dbReference>
<comment type="caution">
    <text evidence="12">The sequence shown here is derived from an EMBL/GenBank/DDBJ whole genome shotgun (WGS) entry which is preliminary data.</text>
</comment>
<dbReference type="PANTHER" id="PTHR10555">
    <property type="entry name" value="SORTING NEXIN"/>
    <property type="match status" value="1"/>
</dbReference>
<dbReference type="SUPFAM" id="SSF64268">
    <property type="entry name" value="PX domain"/>
    <property type="match status" value="1"/>
</dbReference>
<name>A0A093V4Z8_TALMA</name>
<comment type="similarity">
    <text evidence="3">Belongs to the YPT35 family.</text>
</comment>
<keyword evidence="4" id="KW-0926">Vacuole</keyword>
<gene>
    <name evidence="12" type="ORF">GQ26_0251070</name>
</gene>
<reference key="1">
    <citation type="journal article" date="2014" name="PLoS Genet.">
        <title>Signature Gene Expression Reveals Novel Clues to the Molecular Mechanisms of Dimorphic Transition in Penicillium marneffei.</title>
        <authorList>
            <person name="Yang E."/>
            <person name="Wang G."/>
            <person name="Cai J."/>
            <person name="Woo P.C."/>
            <person name="Lau S.K."/>
            <person name="Yuen K.-Y."/>
            <person name="Chow W.-N."/>
            <person name="Lin X."/>
        </authorList>
    </citation>
    <scope>NUCLEOTIDE SEQUENCE [LARGE SCALE GENOMIC DNA]</scope>
    <source>
        <strain>PM1</strain>
    </source>
</reference>
<feature type="compositionally biased region" description="Basic and acidic residues" evidence="10">
    <location>
        <begin position="1"/>
        <end position="11"/>
    </location>
</feature>
<evidence type="ECO:0000256" key="5">
    <source>
        <dbReference type="ARBA" id="ARBA00022753"/>
    </source>
</evidence>
<feature type="compositionally biased region" description="Low complexity" evidence="10">
    <location>
        <begin position="12"/>
        <end position="22"/>
    </location>
</feature>
<dbReference type="PANTHER" id="PTHR10555:SF170">
    <property type="entry name" value="FI18122P1"/>
    <property type="match status" value="1"/>
</dbReference>
<comment type="subcellular location">
    <subcellularLocation>
        <location evidence="2">Endosome</location>
    </subcellularLocation>
    <subcellularLocation>
        <location evidence="1">Vacuole membrane</location>
        <topology evidence="1">Peripheral membrane protein</topology>
    </subcellularLocation>
</comment>